<proteinExistence type="predicted"/>
<keyword evidence="1" id="KW-0175">Coiled coil</keyword>
<keyword evidence="3" id="KW-1185">Reference proteome</keyword>
<dbReference type="AlphaFoldDB" id="A0A7J0DA14"/>
<accession>A0A7J0DA14</accession>
<gene>
    <name evidence="2" type="ORF">Acr_00g0007130</name>
</gene>
<evidence type="ECO:0000256" key="1">
    <source>
        <dbReference type="SAM" id="Coils"/>
    </source>
</evidence>
<reference evidence="3" key="1">
    <citation type="submission" date="2019-07" db="EMBL/GenBank/DDBJ databases">
        <title>De Novo Assembly of kiwifruit Actinidia rufa.</title>
        <authorList>
            <person name="Sugita-Konishi S."/>
            <person name="Sato K."/>
            <person name="Mori E."/>
            <person name="Abe Y."/>
            <person name="Kisaki G."/>
            <person name="Hamano K."/>
            <person name="Suezawa K."/>
            <person name="Otani M."/>
            <person name="Fukuda T."/>
            <person name="Manabe T."/>
            <person name="Gomi K."/>
            <person name="Tabuchi M."/>
            <person name="Akimitsu K."/>
            <person name="Kataoka I."/>
        </authorList>
    </citation>
    <scope>NUCLEOTIDE SEQUENCE [LARGE SCALE GENOMIC DNA]</scope>
    <source>
        <strain evidence="3">cv. Fuchu</strain>
    </source>
</reference>
<dbReference type="OrthoDB" id="1750920at2759"/>
<evidence type="ECO:0000313" key="3">
    <source>
        <dbReference type="Proteomes" id="UP000585474"/>
    </source>
</evidence>
<feature type="coiled-coil region" evidence="1">
    <location>
        <begin position="532"/>
        <end position="566"/>
    </location>
</feature>
<sequence length="651" mass="72590">MSCTHCYVTCHPLGLSSSSVYHRATARLSERVSCSIWLFPSLSRVESHPCLPRAPTSCIVLLLQCQSVLGGLPSVEGQRPSGCIPFYFFVTGYYSYISCPYSSPPVRVSLVTTVRGYASWMFTPCAPNFSLYYADRSERTRAWLGFPALVLFPRRKRLQLRVLRISVLTTTILPLHAGETSLLYIGISLNRAQMLVRDSEALARFRIDHKIPDDVVIERTGPNDDTDWVEGEGNRVPIRTWFIYQAGLRFSLSKLLKTVLSLCGLTFMQISVNFVQTVLAVEALMQREGKPNQPQMRLVTDSPNKDQYLNDFVGVSGRWEFPTGEPDLYSVPRRRGYVPVGFNSCFWRRSDRCSAAISTVNNYGRSRKVSDLLDYVPLYRYTILLRATRQGHPVLPPLQIRSQEPINLPSSDSDIAIVEPREVVEHSYSHSGSSSFRLQWDEEIMAPKVRILGKGQALRIEPPLPPEAPSLTMSILAEDQSIAPSSMTYIALGNAVMLPQDVANHAAETTTEFGGKLVILGAQRAVSTSLQLKQGVVDLKKANQKANSLEKELKQAKSKLADARQLAELRLGVFQEGWLACLKELKIPLDHPAWSSFAPPIQLPASPERYSPIILPGFNEEEYAILLADEGNVNTVVAEARIGIEGMVDED</sequence>
<comment type="caution">
    <text evidence="2">The sequence shown here is derived from an EMBL/GenBank/DDBJ whole genome shotgun (WGS) entry which is preliminary data.</text>
</comment>
<evidence type="ECO:0000313" key="2">
    <source>
        <dbReference type="EMBL" id="GFS29533.1"/>
    </source>
</evidence>
<dbReference type="EMBL" id="BJWL01000091">
    <property type="protein sequence ID" value="GFS29533.1"/>
    <property type="molecule type" value="Genomic_DNA"/>
</dbReference>
<protein>
    <submittedName>
        <fullName evidence="2">Uncharacterized protein</fullName>
    </submittedName>
</protein>
<name>A0A7J0DA14_9ERIC</name>
<organism evidence="2 3">
    <name type="scientific">Actinidia rufa</name>
    <dbReference type="NCBI Taxonomy" id="165716"/>
    <lineage>
        <taxon>Eukaryota</taxon>
        <taxon>Viridiplantae</taxon>
        <taxon>Streptophyta</taxon>
        <taxon>Embryophyta</taxon>
        <taxon>Tracheophyta</taxon>
        <taxon>Spermatophyta</taxon>
        <taxon>Magnoliopsida</taxon>
        <taxon>eudicotyledons</taxon>
        <taxon>Gunneridae</taxon>
        <taxon>Pentapetalae</taxon>
        <taxon>asterids</taxon>
        <taxon>Ericales</taxon>
        <taxon>Actinidiaceae</taxon>
        <taxon>Actinidia</taxon>
    </lineage>
</organism>
<dbReference type="Proteomes" id="UP000585474">
    <property type="component" value="Unassembled WGS sequence"/>
</dbReference>